<proteinExistence type="inferred from homology"/>
<evidence type="ECO:0000313" key="6">
    <source>
        <dbReference type="Proteomes" id="UP001516464"/>
    </source>
</evidence>
<keyword evidence="6" id="KW-1185">Reference proteome</keyword>
<dbReference type="SUPFAM" id="SSF100966">
    <property type="entry name" value="Translation initiation factor 2 beta, aIF2beta, N-terminal domain"/>
    <property type="match status" value="1"/>
</dbReference>
<feature type="domain" description="Translation initiation factor IF2/IF5" evidence="4">
    <location>
        <begin position="74"/>
        <end position="180"/>
    </location>
</feature>
<dbReference type="Proteomes" id="UP001516464">
    <property type="component" value="Unassembled WGS sequence"/>
</dbReference>
<comment type="similarity">
    <text evidence="1">Belongs to the eIF-2-beta/eIF-5 family.</text>
</comment>
<dbReference type="InterPro" id="IPR002735">
    <property type="entry name" value="Transl_init_fac_IF2/IF5_dom"/>
</dbReference>
<gene>
    <name evidence="5" type="primary">EIF2B</name>
    <name evidence="5" type="ORF">TCON_1304</name>
</gene>
<dbReference type="InterPro" id="IPR016189">
    <property type="entry name" value="Transl_init_fac_IF2/IF5_N"/>
</dbReference>
<comment type="caution">
    <text evidence="5">The sequence shown here is derived from an EMBL/GenBank/DDBJ whole genome shotgun (WGS) entry which is preliminary data.</text>
</comment>
<name>A0ABQ7HZ98_9MICR</name>
<evidence type="ECO:0000259" key="4">
    <source>
        <dbReference type="SMART" id="SM00653"/>
    </source>
</evidence>
<sequence length="204" mass="23490">MENSESSSDDSIPMGFDVQELLRKRYEKLNIVRSVEKHEDSSDEDGLPLFLRYETLLKKAMDKLSRDQNETVQKRKLPLEIKREPGNKTSCNVVTLASMLNRDQDHLTKYILTELSAEGSINKEGKLLIKGRYLSSQIQDILRLYIEHFVVCKACDDTEDTVIIKENKLFFLRCRKCGSSRYVGNIKEGYKAKGKVKPKLRGLI</sequence>
<evidence type="ECO:0000256" key="3">
    <source>
        <dbReference type="ARBA" id="ARBA00022917"/>
    </source>
</evidence>
<dbReference type="PANTHER" id="PTHR23001:SF3">
    <property type="entry name" value="EUKARYOTIC TRANSLATION INITIATION FACTOR 2 SUBUNIT 2"/>
    <property type="match status" value="1"/>
</dbReference>
<dbReference type="InterPro" id="IPR045196">
    <property type="entry name" value="IF2/IF5"/>
</dbReference>
<dbReference type="SMART" id="SM00653">
    <property type="entry name" value="eIF2B_5"/>
    <property type="match status" value="1"/>
</dbReference>
<keyword evidence="2 5" id="KW-0396">Initiation factor</keyword>
<dbReference type="SUPFAM" id="SSF75689">
    <property type="entry name" value="Zinc-binding domain of translation initiation factor 2 beta"/>
    <property type="match status" value="1"/>
</dbReference>
<evidence type="ECO:0000256" key="1">
    <source>
        <dbReference type="ARBA" id="ARBA00010397"/>
    </source>
</evidence>
<evidence type="ECO:0000256" key="2">
    <source>
        <dbReference type="ARBA" id="ARBA00022540"/>
    </source>
</evidence>
<dbReference type="InterPro" id="IPR016190">
    <property type="entry name" value="Transl_init_fac_IF2/IF5_Zn-bd"/>
</dbReference>
<dbReference type="Gene3D" id="3.30.30.170">
    <property type="match status" value="1"/>
</dbReference>
<evidence type="ECO:0000313" key="5">
    <source>
        <dbReference type="EMBL" id="KAF7683485.1"/>
    </source>
</evidence>
<organism evidence="5 6">
    <name type="scientific">Astathelohania contejeani</name>
    <dbReference type="NCBI Taxonomy" id="164912"/>
    <lineage>
        <taxon>Eukaryota</taxon>
        <taxon>Fungi</taxon>
        <taxon>Fungi incertae sedis</taxon>
        <taxon>Microsporidia</taxon>
        <taxon>Astathelohaniidae</taxon>
        <taxon>Astathelohania</taxon>
    </lineage>
</organism>
<dbReference type="EMBL" id="SBIQ01000082">
    <property type="protein sequence ID" value="KAF7683485.1"/>
    <property type="molecule type" value="Genomic_DNA"/>
</dbReference>
<dbReference type="PANTHER" id="PTHR23001">
    <property type="entry name" value="EUKARYOTIC TRANSLATION INITIATION FACTOR"/>
    <property type="match status" value="1"/>
</dbReference>
<keyword evidence="3" id="KW-0648">Protein biosynthesis</keyword>
<dbReference type="GO" id="GO:0003743">
    <property type="term" value="F:translation initiation factor activity"/>
    <property type="evidence" value="ECO:0007669"/>
    <property type="project" value="UniProtKB-KW"/>
</dbReference>
<dbReference type="Pfam" id="PF01873">
    <property type="entry name" value="eIF-5_eIF-2B"/>
    <property type="match status" value="1"/>
</dbReference>
<accession>A0ABQ7HZ98</accession>
<protein>
    <submittedName>
        <fullName evidence="5">Eukaryotic translation initiation factor 2 subunit beta</fullName>
    </submittedName>
</protein>
<reference evidence="5 6" key="1">
    <citation type="submission" date="2019-01" db="EMBL/GenBank/DDBJ databases">
        <title>Genomes sequencing and comparative genomics of infectious freshwater microsporidia, Cucumispora dikerogammari and Thelohania contejeani.</title>
        <authorList>
            <person name="Cormier A."/>
            <person name="Giraud I."/>
            <person name="Wattier R."/>
            <person name="Teixeira M."/>
            <person name="Grandjean F."/>
            <person name="Rigaud T."/>
            <person name="Cordaux R."/>
        </authorList>
    </citation>
    <scope>NUCLEOTIDE SEQUENCE [LARGE SCALE GENOMIC DNA]</scope>
    <source>
        <strain evidence="5">T1</strain>
        <tissue evidence="5">Spores</tissue>
    </source>
</reference>